<evidence type="ECO:0000256" key="2">
    <source>
        <dbReference type="ARBA" id="ARBA00023242"/>
    </source>
</evidence>
<dbReference type="GO" id="GO:0140993">
    <property type="term" value="F:histone modifying activity"/>
    <property type="evidence" value="ECO:0007669"/>
    <property type="project" value="UniProtKB-ARBA"/>
</dbReference>
<dbReference type="PROSITE" id="PS51542">
    <property type="entry name" value="FYRN"/>
    <property type="match status" value="1"/>
</dbReference>
<dbReference type="SUPFAM" id="SSF50978">
    <property type="entry name" value="WD40 repeat-like"/>
    <property type="match status" value="1"/>
</dbReference>
<dbReference type="GO" id="GO:0005634">
    <property type="term" value="C:nucleus"/>
    <property type="evidence" value="ECO:0000318"/>
    <property type="project" value="GO_Central"/>
</dbReference>
<evidence type="ECO:0008006" key="6">
    <source>
        <dbReference type="Google" id="ProtNLM"/>
    </source>
</evidence>
<evidence type="ECO:0000256" key="1">
    <source>
        <dbReference type="ARBA" id="ARBA00004123"/>
    </source>
</evidence>
<dbReference type="Proteomes" id="UP000036987">
    <property type="component" value="Unassembled WGS sequence"/>
</dbReference>
<evidence type="ECO:0000313" key="5">
    <source>
        <dbReference type="Proteomes" id="UP000036987"/>
    </source>
</evidence>
<dbReference type="AlphaFoldDB" id="A0A0K9PU81"/>
<sequence>MGKRKGNPEEDSAQVLEIVSIGTIYHGSWDKKYWSCSRGKDRYPYPVGYCAIRIHSGNTYRMEIREGRNGPLFVVSSPEDGISCSGHTPNTVWDNFKKKNSSLRTSLMANNPRGGRLSGDLDGNELFGFKSMSVQRLFRQLVANLNEATDQCLCQEIYLDTKKLNHQSEPTPLSLDSKLINIDPPYDHILTSEKTDFYVSTDPENKMAQIDETVNKTCVLIKDSTNCRVLKKYINVADEDKSLHKDNLHIQPKIPGCLSVENTVPDEQVKFVDNDSVCLSSINKLEKPSDDGEGKGPGKTEDMGVDIKLSKLWNTNLNFCCHDPSSCIKEKVYPVASTQDESEGLQEPQPARDALRGSSIASSQRGNLHSAGQDLASSMIMLLLPRAVPLLKTYKRKRKKGQVQETKRESSLCSNRSFHKGINIVDFSAKESEHDKVDKIHCSTPTLKELHNGENAGKFIANDPCTKLQNAKDFNLVIPDSFDDGIANGYCSNEENHDVMVTDPCSSSSPGNDNAFILGSVICESKIDYNTIALSDSKELNIVSKLCTRRQTQRIEDVKSIIPDSFDDENANAWCSMDDAGNEVMKDISSNLSPKKDDDFLLRSTICQNIIGNNSSVSEELNIAQIGQVLSKSENKILNSAYDVTEHKGLLPNVHSVMSMKLAVHVPDSMEQAPEKHFFCYNNDSANELIADHKEDFLLKSVVNICRKNLNCISCSDGLTNCCSSDDINGEKFHTNLELKGSYMHPDPVLSVFFISVDSGLQICVICGLMECTDRQIFIYRISFGKQNTISPLFLGYTSISFLVIQNPFYEKIKLETYGFQFSLDGQFLILFNGVKMPCCSDQSLHCLCSVCTSVCFEENGIRIVCVKFGYVSIVKNLITANRVCCILVCLGNHIVAVEESGKLHLWMMNTDWSLTLEESFLPGLPHLTFELKKIPNCDSIIIGHNGFGDFGLWDISKKILLTRVSCPDKSICQVIPVRLFSQREEDLHNVIEQMTLRSFQAGGNDLTFPGEDDVCVLVLASSDPECSRNHPVKELHMTPGRWRLALMAKKTFEFGAILDSSASVLETSFQHGVLGTSGDLLCLWNLFTGEKVVDLNSDCDGSISCIAADKKLNALVVACKECVLVYAHTAGC</sequence>
<dbReference type="PANTHER" id="PTHR22715">
    <property type="entry name" value="TRANSFORMING GROWTH FACTOR BETA REGULATED GENE 1"/>
    <property type="match status" value="1"/>
</dbReference>
<name>A0A0K9PU81_ZOSMR</name>
<protein>
    <recommendedName>
        <fullName evidence="6">FYR C-terminal domain-containing protein</fullName>
    </recommendedName>
</protein>
<feature type="region of interest" description="Disordered" evidence="3">
    <location>
        <begin position="338"/>
        <end position="366"/>
    </location>
</feature>
<reference evidence="5" key="1">
    <citation type="journal article" date="2016" name="Nature">
        <title>The genome of the seagrass Zostera marina reveals angiosperm adaptation to the sea.</title>
        <authorList>
            <person name="Olsen J.L."/>
            <person name="Rouze P."/>
            <person name="Verhelst B."/>
            <person name="Lin Y.-C."/>
            <person name="Bayer T."/>
            <person name="Collen J."/>
            <person name="Dattolo E."/>
            <person name="De Paoli E."/>
            <person name="Dittami S."/>
            <person name="Maumus F."/>
            <person name="Michel G."/>
            <person name="Kersting A."/>
            <person name="Lauritano C."/>
            <person name="Lohaus R."/>
            <person name="Toepel M."/>
            <person name="Tonon T."/>
            <person name="Vanneste K."/>
            <person name="Amirebrahimi M."/>
            <person name="Brakel J."/>
            <person name="Bostroem C."/>
            <person name="Chovatia M."/>
            <person name="Grimwood J."/>
            <person name="Jenkins J.W."/>
            <person name="Jueterbock A."/>
            <person name="Mraz A."/>
            <person name="Stam W.T."/>
            <person name="Tice H."/>
            <person name="Bornberg-Bauer E."/>
            <person name="Green P.J."/>
            <person name="Pearson G.A."/>
            <person name="Procaccini G."/>
            <person name="Duarte C.M."/>
            <person name="Schmutz J."/>
            <person name="Reusch T.B.H."/>
            <person name="Van de Peer Y."/>
        </authorList>
    </citation>
    <scope>NUCLEOTIDE SEQUENCE [LARGE SCALE GENOMIC DNA]</scope>
    <source>
        <strain evidence="5">cv. Finnish</strain>
    </source>
</reference>
<gene>
    <name evidence="4" type="ORF">ZOSMA_162G00350</name>
</gene>
<dbReference type="Gene3D" id="3.30.160.360">
    <property type="match status" value="1"/>
</dbReference>
<dbReference type="EMBL" id="LFYR01000625">
    <property type="protein sequence ID" value="KMZ72514.1"/>
    <property type="molecule type" value="Genomic_DNA"/>
</dbReference>
<accession>A0A0K9PU81</accession>
<dbReference type="InterPro" id="IPR003888">
    <property type="entry name" value="FYrich_N"/>
</dbReference>
<dbReference type="InterPro" id="IPR003889">
    <property type="entry name" value="FYrich_C"/>
</dbReference>
<dbReference type="InterPro" id="IPR040092">
    <property type="entry name" value="TBRG1"/>
</dbReference>
<feature type="region of interest" description="Disordered" evidence="3">
    <location>
        <begin position="283"/>
        <end position="302"/>
    </location>
</feature>
<dbReference type="GO" id="GO:0051726">
    <property type="term" value="P:regulation of cell cycle"/>
    <property type="evidence" value="ECO:0000318"/>
    <property type="project" value="GO_Central"/>
</dbReference>
<organism evidence="4 5">
    <name type="scientific">Zostera marina</name>
    <name type="common">Eelgrass</name>
    <dbReference type="NCBI Taxonomy" id="29655"/>
    <lineage>
        <taxon>Eukaryota</taxon>
        <taxon>Viridiplantae</taxon>
        <taxon>Streptophyta</taxon>
        <taxon>Embryophyta</taxon>
        <taxon>Tracheophyta</taxon>
        <taxon>Spermatophyta</taxon>
        <taxon>Magnoliopsida</taxon>
        <taxon>Liliopsida</taxon>
        <taxon>Zosteraceae</taxon>
        <taxon>Zostera</taxon>
    </lineage>
</organism>
<dbReference type="Pfam" id="PF05965">
    <property type="entry name" value="FYRC"/>
    <property type="match status" value="1"/>
</dbReference>
<feature type="compositionally biased region" description="Basic and acidic residues" evidence="3">
    <location>
        <begin position="284"/>
        <end position="302"/>
    </location>
</feature>
<dbReference type="PANTHER" id="PTHR22715:SF1">
    <property type="entry name" value="DNA BINDING PROTEIN"/>
    <property type="match status" value="1"/>
</dbReference>
<dbReference type="InterPro" id="IPR036322">
    <property type="entry name" value="WD40_repeat_dom_sf"/>
</dbReference>
<evidence type="ECO:0000313" key="4">
    <source>
        <dbReference type="EMBL" id="KMZ72514.1"/>
    </source>
</evidence>
<dbReference type="OrthoDB" id="1928087at2759"/>
<keyword evidence="2" id="KW-0539">Nucleus</keyword>
<dbReference type="STRING" id="29655.A0A0K9PU81"/>
<evidence type="ECO:0000256" key="3">
    <source>
        <dbReference type="SAM" id="MobiDB-lite"/>
    </source>
</evidence>
<comment type="caution">
    <text evidence="4">The sequence shown here is derived from an EMBL/GenBank/DDBJ whole genome shotgun (WGS) entry which is preliminary data.</text>
</comment>
<comment type="subcellular location">
    <subcellularLocation>
        <location evidence="1">Nucleus</location>
    </subcellularLocation>
</comment>
<keyword evidence="5" id="KW-1185">Reference proteome</keyword>
<dbReference type="OMA" id="AKSMMTF"/>
<proteinExistence type="predicted"/>
<dbReference type="PROSITE" id="PS51543">
    <property type="entry name" value="FYRC"/>
    <property type="match status" value="1"/>
</dbReference>